<keyword evidence="11" id="KW-0175">Coiled coil</keyword>
<keyword evidence="7" id="KW-0472">Membrane</keyword>
<dbReference type="InterPro" id="IPR011990">
    <property type="entry name" value="TPR-like_helical_dom_sf"/>
</dbReference>
<feature type="repeat" description="CHCR" evidence="10">
    <location>
        <begin position="497"/>
        <end position="644"/>
    </location>
</feature>
<dbReference type="SUPFAM" id="SSF57850">
    <property type="entry name" value="RING/U-box"/>
    <property type="match status" value="1"/>
</dbReference>
<evidence type="ECO:0000256" key="2">
    <source>
        <dbReference type="ARBA" id="ARBA00022448"/>
    </source>
</evidence>
<dbReference type="GO" id="GO:0006886">
    <property type="term" value="P:intracellular protein transport"/>
    <property type="evidence" value="ECO:0007669"/>
    <property type="project" value="UniProtKB-UniRule"/>
</dbReference>
<feature type="domain" description="RING-type" evidence="12">
    <location>
        <begin position="904"/>
        <end position="941"/>
    </location>
</feature>
<dbReference type="InterPro" id="IPR000547">
    <property type="entry name" value="Clathrin_H-chain/VPS_repeat"/>
</dbReference>
<dbReference type="GO" id="GO:0005768">
    <property type="term" value="C:endosome"/>
    <property type="evidence" value="ECO:0007669"/>
    <property type="project" value="TreeGrafter"/>
</dbReference>
<keyword evidence="14" id="KW-1185">Reference proteome</keyword>
<dbReference type="GO" id="GO:0007032">
    <property type="term" value="P:endosome organization"/>
    <property type="evidence" value="ECO:0007669"/>
    <property type="project" value="TreeGrafter"/>
</dbReference>
<dbReference type="PANTHER" id="PTHR23323">
    <property type="entry name" value="VACUOLAR PROTEIN SORTING-ASSOCIATED PROTEIN"/>
    <property type="match status" value="1"/>
</dbReference>
<evidence type="ECO:0000259" key="12">
    <source>
        <dbReference type="PROSITE" id="PS50089"/>
    </source>
</evidence>
<dbReference type="Gene3D" id="3.30.40.10">
    <property type="entry name" value="Zinc/RING finger domain, C3HC4 (zinc finger)"/>
    <property type="match status" value="1"/>
</dbReference>
<dbReference type="VEuPathDB" id="FungiDB:Malapachy_0990"/>
<dbReference type="GeneID" id="28727377"/>
<dbReference type="STRING" id="77020.A0A0M8MUU4"/>
<dbReference type="GO" id="GO:0008270">
    <property type="term" value="F:zinc ion binding"/>
    <property type="evidence" value="ECO:0007669"/>
    <property type="project" value="UniProtKB-KW"/>
</dbReference>
<dbReference type="InterPro" id="IPR036322">
    <property type="entry name" value="WD40_repeat_dom_sf"/>
</dbReference>
<dbReference type="GO" id="GO:0007033">
    <property type="term" value="P:vacuole organization"/>
    <property type="evidence" value="ECO:0007669"/>
    <property type="project" value="TreeGrafter"/>
</dbReference>
<dbReference type="GO" id="GO:0030897">
    <property type="term" value="C:HOPS complex"/>
    <property type="evidence" value="ECO:0007669"/>
    <property type="project" value="TreeGrafter"/>
</dbReference>
<comment type="subcellular location">
    <subcellularLocation>
        <location evidence="8">Endomembrane system</location>
        <topology evidence="8">Peripheral membrane protein</topology>
        <orientation evidence="8">Cytoplasmic side</orientation>
    </subcellularLocation>
</comment>
<evidence type="ECO:0000256" key="8">
    <source>
        <dbReference type="ARBA" id="ARBA00029433"/>
    </source>
</evidence>
<evidence type="ECO:0000256" key="3">
    <source>
        <dbReference type="ARBA" id="ARBA00022723"/>
    </source>
</evidence>
<evidence type="ECO:0000313" key="14">
    <source>
        <dbReference type="Proteomes" id="UP000037751"/>
    </source>
</evidence>
<dbReference type="PANTHER" id="PTHR23323:SF24">
    <property type="entry name" value="VACUOLAR PROTEIN SORTING-ASSOCIATED PROTEIN 11 HOMOLOG"/>
    <property type="match status" value="1"/>
</dbReference>
<comment type="similarity">
    <text evidence="1">Belongs to the VPS11 family.</text>
</comment>
<evidence type="ECO:0000256" key="6">
    <source>
        <dbReference type="ARBA" id="ARBA00022927"/>
    </source>
</evidence>
<dbReference type="Gene3D" id="1.25.40.10">
    <property type="entry name" value="Tetratricopeptide repeat domain"/>
    <property type="match status" value="1"/>
</dbReference>
<dbReference type="RefSeq" id="XP_017992406.1">
    <property type="nucleotide sequence ID" value="XM_018135502.1"/>
</dbReference>
<evidence type="ECO:0000256" key="11">
    <source>
        <dbReference type="SAM" id="Coils"/>
    </source>
</evidence>
<dbReference type="Pfam" id="PF23341">
    <property type="entry name" value="PEP5_VPS11_N"/>
    <property type="match status" value="1"/>
</dbReference>
<evidence type="ECO:0000256" key="10">
    <source>
        <dbReference type="PROSITE-ProRule" id="PRU01006"/>
    </source>
</evidence>
<protein>
    <submittedName>
        <fullName evidence="13">Vacuolar protein sorting-associated protein 11 like protein</fullName>
    </submittedName>
</protein>
<dbReference type="InterPro" id="IPR013083">
    <property type="entry name" value="Znf_RING/FYVE/PHD"/>
</dbReference>
<keyword evidence="5" id="KW-0862">Zinc</keyword>
<evidence type="ECO:0000313" key="13">
    <source>
        <dbReference type="EMBL" id="KOS14774.1"/>
    </source>
</evidence>
<keyword evidence="4 9" id="KW-0863">Zinc-finger</keyword>
<dbReference type="Pfam" id="PF17122">
    <property type="entry name" value="zf-C3H2C3"/>
    <property type="match status" value="1"/>
</dbReference>
<dbReference type="SMART" id="SM00184">
    <property type="entry name" value="RING"/>
    <property type="match status" value="1"/>
</dbReference>
<dbReference type="InterPro" id="IPR016024">
    <property type="entry name" value="ARM-type_fold"/>
</dbReference>
<name>A0A0M8MUU4_9BASI</name>
<sequence length="987" mass="108535">MSMTTGTASMAGPSSSSTMPAWRTFQFMEKRDLADDVSPQVMKDAHTAVYAPPKCGAWASPHGALLLGLRDGQIRMVDAKTYIELATWPAFSSDIWQLHVAPEAHAILAVGQDLAYATPIVRIWRLTSPMPSSWTPVLHIQMRLVSAHTRQGDGRPRMSAATSSSRDEAPVPATACAVSSSLTCVAVGLHDGSLHVARDLSTHLTSAEVVSLRPKLVRDSTLLDEGRDAWDSVTGMTFCPSESANDTMELLFSTVSKTMRYTLSGAGAGTAPSVVDTVGCAPSCAASLYTLRDDVDHDDPMATHVPQLCPRLILAREEALYVMGPRGRDMSIALEGAKAHVHVLLGQVVVVLAGAERQRITVFDVDAKCITYTKEHTGVSLVWTSAGDPHAAEPERCVGLVTQAGTWELVDKPLMVKWDHLFRAHLFLQALPFLYAHAARLPYARLPTLSPSAVILPPRPQERRRVSTTSMLVADVYRRYGEHLYARGDFEGAMQQFIKTLGVVSPSYIIRQFLDAQRLQYLTAYLEALHKRHLANADHTTLLLHCYTKLRHTEALDRFIRASDVSFDVHVAMDVCRRAGCVAQAAYLAAEHQEHDTYLSIQVREAHDATAALAYVRALSPADALAYVRPYVHALLEAAPREMCDVLVHLYTHAKEQDEAALSQLLVHFVGHERELEHFFEQVIAARAAPSGASSVPAADAVLLYDTLLELYLTHAPTKALAILQSDAPYTAAHALVLCTNANYTDGLLCVYERMDMMEAIVMHWIDQARATPNDAAASQQVIEALHTYGERAPSLYTSVLQFLTSDKIWYERHQSDLQGILSHTTAQNLLSPIQLVHILGRNDVAQMGLLTPLLLAHVQQERAEYDSATKLIASYREEAAAKTKELAALRSTTEPRVFQQRECGVCTQPLDLPSVHFMCRHSFHYRCLPSGEEARVCPLCARDYATVQTLQDAASHMSYDVVQSEVDAADDGFDVIADLFSKGVVV</sequence>
<dbReference type="GO" id="GO:0006904">
    <property type="term" value="P:vesicle docking involved in exocytosis"/>
    <property type="evidence" value="ECO:0007669"/>
    <property type="project" value="TreeGrafter"/>
</dbReference>
<feature type="coiled-coil region" evidence="11">
    <location>
        <begin position="859"/>
        <end position="893"/>
    </location>
</feature>
<evidence type="ECO:0000256" key="7">
    <source>
        <dbReference type="ARBA" id="ARBA00023136"/>
    </source>
</evidence>
<comment type="caution">
    <text evidence="13">The sequence shown here is derived from an EMBL/GenBank/DDBJ whole genome shotgun (WGS) entry which is preliminary data.</text>
</comment>
<dbReference type="GO" id="GO:0048284">
    <property type="term" value="P:organelle fusion"/>
    <property type="evidence" value="ECO:0007669"/>
    <property type="project" value="TreeGrafter"/>
</dbReference>
<dbReference type="InterPro" id="IPR057307">
    <property type="entry name" value="PEP5_VPS11_N"/>
</dbReference>
<dbReference type="Proteomes" id="UP000037751">
    <property type="component" value="Unassembled WGS sequence"/>
</dbReference>
<dbReference type="EMBL" id="LGAV01000003">
    <property type="protein sequence ID" value="KOS14774.1"/>
    <property type="molecule type" value="Genomic_DNA"/>
</dbReference>
<accession>A0A0M8MUU4</accession>
<keyword evidence="6" id="KW-0653">Protein transport</keyword>
<dbReference type="InterPro" id="IPR015943">
    <property type="entry name" value="WD40/YVTN_repeat-like_dom_sf"/>
</dbReference>
<reference evidence="13 14" key="1">
    <citation type="submission" date="2015-07" db="EMBL/GenBank/DDBJ databases">
        <title>Draft Genome Sequence of Malassezia furfur CBS1878 and Malassezia pachydermatis CBS1879.</title>
        <authorList>
            <person name="Triana S."/>
            <person name="Ohm R."/>
            <person name="Gonzalez A."/>
            <person name="DeCock H."/>
            <person name="Restrepo S."/>
            <person name="Celis A."/>
        </authorList>
    </citation>
    <scope>NUCLEOTIDE SEQUENCE [LARGE SCALE GENOMIC DNA]</scope>
    <source>
        <strain evidence="13 14">CBS 1879</strain>
    </source>
</reference>
<dbReference type="Gene3D" id="2.130.10.10">
    <property type="entry name" value="YVTN repeat-like/Quinoprotein amine dehydrogenase"/>
    <property type="match status" value="1"/>
</dbReference>
<dbReference type="InterPro" id="IPR057308">
    <property type="entry name" value="CHCR_PEP5_VPS11"/>
</dbReference>
<dbReference type="SUPFAM" id="SSF48371">
    <property type="entry name" value="ARM repeat"/>
    <property type="match status" value="1"/>
</dbReference>
<evidence type="ECO:0000256" key="1">
    <source>
        <dbReference type="ARBA" id="ARBA00007070"/>
    </source>
</evidence>
<dbReference type="CDD" id="cd16688">
    <property type="entry name" value="RING-H2_Vps11"/>
    <property type="match status" value="1"/>
</dbReference>
<dbReference type="PROSITE" id="PS50236">
    <property type="entry name" value="CHCR"/>
    <property type="match status" value="1"/>
</dbReference>
<proteinExistence type="inferred from homology"/>
<dbReference type="OrthoDB" id="26184at2759"/>
<organism evidence="13 14">
    <name type="scientific">Malassezia pachydermatis</name>
    <dbReference type="NCBI Taxonomy" id="77020"/>
    <lineage>
        <taxon>Eukaryota</taxon>
        <taxon>Fungi</taxon>
        <taxon>Dikarya</taxon>
        <taxon>Basidiomycota</taxon>
        <taxon>Ustilaginomycotina</taxon>
        <taxon>Malasseziomycetes</taxon>
        <taxon>Malasseziales</taxon>
        <taxon>Malasseziaceae</taxon>
        <taxon>Malassezia</taxon>
    </lineage>
</organism>
<keyword evidence="2" id="KW-0813">Transport</keyword>
<dbReference type="PROSITE" id="PS50089">
    <property type="entry name" value="ZF_RING_2"/>
    <property type="match status" value="1"/>
</dbReference>
<dbReference type="SUPFAM" id="SSF50978">
    <property type="entry name" value="WD40 repeat-like"/>
    <property type="match status" value="1"/>
</dbReference>
<keyword evidence="3" id="KW-0479">Metal-binding</keyword>
<evidence type="ECO:0000256" key="4">
    <source>
        <dbReference type="ARBA" id="ARBA00022771"/>
    </source>
</evidence>
<dbReference type="GO" id="GO:0030674">
    <property type="term" value="F:protein-macromolecule adaptor activity"/>
    <property type="evidence" value="ECO:0007669"/>
    <property type="project" value="TreeGrafter"/>
</dbReference>
<gene>
    <name evidence="13" type="ORF">Malapachy_0990</name>
</gene>
<dbReference type="AlphaFoldDB" id="A0A0M8MUU4"/>
<evidence type="ECO:0000256" key="5">
    <source>
        <dbReference type="ARBA" id="ARBA00022833"/>
    </source>
</evidence>
<evidence type="ECO:0000256" key="9">
    <source>
        <dbReference type="PROSITE-ProRule" id="PRU00175"/>
    </source>
</evidence>
<dbReference type="Pfam" id="PF23356">
    <property type="entry name" value="TPR_PEP5_VPS11"/>
    <property type="match status" value="1"/>
</dbReference>
<dbReference type="InterPro" id="IPR001841">
    <property type="entry name" value="Znf_RING"/>
</dbReference>